<accession>A0ABQ7E6V4</accession>
<evidence type="ECO:0000313" key="1">
    <source>
        <dbReference type="EMBL" id="KAF3592251.1"/>
    </source>
</evidence>
<dbReference type="EMBL" id="QGKV02000299">
    <property type="protein sequence ID" value="KAF3592251.1"/>
    <property type="molecule type" value="Genomic_DNA"/>
</dbReference>
<name>A0ABQ7E6V4_BRACR</name>
<reference evidence="1 2" key="1">
    <citation type="journal article" date="2020" name="BMC Genomics">
        <title>Intraspecific diversification of the crop wild relative Brassica cretica Lam. using demographic model selection.</title>
        <authorList>
            <person name="Kioukis A."/>
            <person name="Michalopoulou V.A."/>
            <person name="Briers L."/>
            <person name="Pirintsos S."/>
            <person name="Studholme D.J."/>
            <person name="Pavlidis P."/>
            <person name="Sarris P.F."/>
        </authorList>
    </citation>
    <scope>NUCLEOTIDE SEQUENCE [LARGE SCALE GENOMIC DNA]</scope>
    <source>
        <strain evidence="2">cv. PFS-1207/04</strain>
    </source>
</reference>
<evidence type="ECO:0000313" key="2">
    <source>
        <dbReference type="Proteomes" id="UP000266723"/>
    </source>
</evidence>
<gene>
    <name evidence="1" type="ORF">DY000_02024433</name>
</gene>
<sequence>MTNCAYKKMTDCAYHESSSDRVELDGASPFSDPAVPCRCGASMAVSVKLEDGFTSACLYSVLLWGL</sequence>
<dbReference type="Proteomes" id="UP000266723">
    <property type="component" value="Unassembled WGS sequence"/>
</dbReference>
<proteinExistence type="predicted"/>
<comment type="caution">
    <text evidence="1">The sequence shown here is derived from an EMBL/GenBank/DDBJ whole genome shotgun (WGS) entry which is preliminary data.</text>
</comment>
<organism evidence="1 2">
    <name type="scientific">Brassica cretica</name>
    <name type="common">Mustard</name>
    <dbReference type="NCBI Taxonomy" id="69181"/>
    <lineage>
        <taxon>Eukaryota</taxon>
        <taxon>Viridiplantae</taxon>
        <taxon>Streptophyta</taxon>
        <taxon>Embryophyta</taxon>
        <taxon>Tracheophyta</taxon>
        <taxon>Spermatophyta</taxon>
        <taxon>Magnoliopsida</taxon>
        <taxon>eudicotyledons</taxon>
        <taxon>Gunneridae</taxon>
        <taxon>Pentapetalae</taxon>
        <taxon>rosids</taxon>
        <taxon>malvids</taxon>
        <taxon>Brassicales</taxon>
        <taxon>Brassicaceae</taxon>
        <taxon>Brassiceae</taxon>
        <taxon>Brassica</taxon>
    </lineage>
</organism>
<protein>
    <submittedName>
        <fullName evidence="1">Uncharacterized protein</fullName>
    </submittedName>
</protein>
<keyword evidence="2" id="KW-1185">Reference proteome</keyword>